<gene>
    <name evidence="1" type="ORF">TM448A00243_0009</name>
    <name evidence="2" type="ORF">TM448B00304_0004</name>
</gene>
<protein>
    <submittedName>
        <fullName evidence="1">Uncharacterized protein</fullName>
    </submittedName>
</protein>
<dbReference type="EMBL" id="MT143991">
    <property type="protein sequence ID" value="QJA45460.1"/>
    <property type="molecule type" value="Genomic_DNA"/>
</dbReference>
<name>A0A6H1ZE46_9ZZZZ</name>
<evidence type="ECO:0000313" key="1">
    <source>
        <dbReference type="EMBL" id="QJA45460.1"/>
    </source>
</evidence>
<reference evidence="1" key="1">
    <citation type="submission" date="2020-03" db="EMBL/GenBank/DDBJ databases">
        <title>The deep terrestrial virosphere.</title>
        <authorList>
            <person name="Holmfeldt K."/>
            <person name="Nilsson E."/>
            <person name="Simone D."/>
            <person name="Lopez-Fernandez M."/>
            <person name="Wu X."/>
            <person name="de Brujin I."/>
            <person name="Lundin D."/>
            <person name="Andersson A."/>
            <person name="Bertilsson S."/>
            <person name="Dopson M."/>
        </authorList>
    </citation>
    <scope>NUCLEOTIDE SEQUENCE</scope>
    <source>
        <strain evidence="1">TM448A00243</strain>
        <strain evidence="2">TM448B00304</strain>
    </source>
</reference>
<dbReference type="AlphaFoldDB" id="A0A6H1ZE46"/>
<proteinExistence type="predicted"/>
<evidence type="ECO:0000313" key="2">
    <source>
        <dbReference type="EMBL" id="QJH94825.1"/>
    </source>
</evidence>
<accession>A0A6H1ZE46</accession>
<organism evidence="1">
    <name type="scientific">viral metagenome</name>
    <dbReference type="NCBI Taxonomy" id="1070528"/>
    <lineage>
        <taxon>unclassified sequences</taxon>
        <taxon>metagenomes</taxon>
        <taxon>organismal metagenomes</taxon>
    </lineage>
</organism>
<sequence length="82" mass="9079">MPEPIEEPTPDLRGCARLGRLRELNSRLQKLVATGLSIHADDPGMIAALFTRQEQAGVLAIAERVKARLDVIEKRMDNVDTT</sequence>
<dbReference type="EMBL" id="MT144607">
    <property type="protein sequence ID" value="QJH94825.1"/>
    <property type="molecule type" value="Genomic_DNA"/>
</dbReference>